<reference evidence="6" key="1">
    <citation type="submission" date="2020-11" db="EMBL/GenBank/DDBJ databases">
        <title>Isolation and identification of active actinomycetes.</title>
        <authorList>
            <person name="Yu B."/>
        </authorList>
    </citation>
    <scope>NUCLEOTIDE SEQUENCE</scope>
    <source>
        <strain evidence="6">NEAU-YB345</strain>
    </source>
</reference>
<comment type="caution">
    <text evidence="6">The sequence shown here is derived from an EMBL/GenBank/DDBJ whole genome shotgun (WGS) entry which is preliminary data.</text>
</comment>
<sequence length="237" mass="24472">MPDTSGTPSIPGTPGTSSSSLPEDLLILCATGPDGRLRRPPYLDFALAGGVLAELVLAGVATIDGARLRLGPRLTASASASVAVPVSFSDAVPGIPPELLARIPAGEPRLTVCLNRLRSPGHGVSRAVLGRMVAAGLLTGETSRLLGILPHTRYTVPDPSARAARTARIAAVLASPTTASPRDLSLTTLAHAAGLTSRLTPSRLDRPTRHLLTDLTRADPLADAVSRSIRRARSSNS</sequence>
<evidence type="ECO:0000256" key="4">
    <source>
        <dbReference type="ARBA" id="ARBA00023136"/>
    </source>
</evidence>
<organism evidence="6 7">
    <name type="scientific">Streptacidiphilus fuscans</name>
    <dbReference type="NCBI Taxonomy" id="2789292"/>
    <lineage>
        <taxon>Bacteria</taxon>
        <taxon>Bacillati</taxon>
        <taxon>Actinomycetota</taxon>
        <taxon>Actinomycetes</taxon>
        <taxon>Kitasatosporales</taxon>
        <taxon>Streptomycetaceae</taxon>
        <taxon>Streptacidiphilus</taxon>
    </lineage>
</organism>
<dbReference type="RefSeq" id="WP_196197547.1">
    <property type="nucleotide sequence ID" value="NZ_JADPRT010000016.1"/>
</dbReference>
<evidence type="ECO:0000313" key="6">
    <source>
        <dbReference type="EMBL" id="MBF9072376.1"/>
    </source>
</evidence>
<name>A0A931BB47_9ACTN</name>
<proteinExistence type="predicted"/>
<dbReference type="Gene3D" id="1.10.3630.10">
    <property type="entry name" value="yeast vps74-n-term truncation variant domain like"/>
    <property type="match status" value="1"/>
</dbReference>
<feature type="region of interest" description="Disordered" evidence="5">
    <location>
        <begin position="1"/>
        <end position="21"/>
    </location>
</feature>
<dbReference type="Proteomes" id="UP000657385">
    <property type="component" value="Unassembled WGS sequence"/>
</dbReference>
<dbReference type="EMBL" id="JADPRT010000016">
    <property type="protein sequence ID" value="MBF9072376.1"/>
    <property type="molecule type" value="Genomic_DNA"/>
</dbReference>
<dbReference type="AlphaFoldDB" id="A0A931BB47"/>
<gene>
    <name evidence="6" type="ORF">I2501_30570</name>
</gene>
<evidence type="ECO:0000256" key="5">
    <source>
        <dbReference type="SAM" id="MobiDB-lite"/>
    </source>
</evidence>
<evidence type="ECO:0000256" key="3">
    <source>
        <dbReference type="ARBA" id="ARBA00023121"/>
    </source>
</evidence>
<keyword evidence="4" id="KW-0472">Membrane</keyword>
<protein>
    <submittedName>
        <fullName evidence="6">GPP34 family phosphoprotein</fullName>
    </submittedName>
</protein>
<dbReference type="GO" id="GO:0012505">
    <property type="term" value="C:endomembrane system"/>
    <property type="evidence" value="ECO:0007669"/>
    <property type="project" value="UniProtKB-ARBA"/>
</dbReference>
<evidence type="ECO:0000256" key="1">
    <source>
        <dbReference type="ARBA" id="ARBA00004255"/>
    </source>
</evidence>
<evidence type="ECO:0000256" key="2">
    <source>
        <dbReference type="ARBA" id="ARBA00023034"/>
    </source>
</evidence>
<keyword evidence="3" id="KW-0446">Lipid-binding</keyword>
<keyword evidence="7" id="KW-1185">Reference proteome</keyword>
<feature type="compositionally biased region" description="Low complexity" evidence="5">
    <location>
        <begin position="1"/>
        <end position="20"/>
    </location>
</feature>
<dbReference type="InterPro" id="IPR038261">
    <property type="entry name" value="GPP34-like_sf"/>
</dbReference>
<dbReference type="Pfam" id="PF05719">
    <property type="entry name" value="GPP34"/>
    <property type="match status" value="1"/>
</dbReference>
<keyword evidence="2" id="KW-0333">Golgi apparatus</keyword>
<accession>A0A931BB47</accession>
<comment type="subcellular location">
    <subcellularLocation>
        <location evidence="1">Golgi apparatus membrane</location>
        <topology evidence="1">Peripheral membrane protein</topology>
        <orientation evidence="1">Cytoplasmic side</orientation>
    </subcellularLocation>
</comment>
<dbReference type="InterPro" id="IPR008628">
    <property type="entry name" value="GPP34-like"/>
</dbReference>
<dbReference type="GO" id="GO:0005737">
    <property type="term" value="C:cytoplasm"/>
    <property type="evidence" value="ECO:0007669"/>
    <property type="project" value="UniProtKB-ARBA"/>
</dbReference>
<evidence type="ECO:0000313" key="7">
    <source>
        <dbReference type="Proteomes" id="UP000657385"/>
    </source>
</evidence>
<dbReference type="GO" id="GO:0070273">
    <property type="term" value="F:phosphatidylinositol-4-phosphate binding"/>
    <property type="evidence" value="ECO:0007669"/>
    <property type="project" value="InterPro"/>
</dbReference>